<reference evidence="2" key="1">
    <citation type="journal article" date="2017" name="Nat. Commun.">
        <title>The asparagus genome sheds light on the origin and evolution of a young Y chromosome.</title>
        <authorList>
            <person name="Harkess A."/>
            <person name="Zhou J."/>
            <person name="Xu C."/>
            <person name="Bowers J.E."/>
            <person name="Van der Hulst R."/>
            <person name="Ayyampalayam S."/>
            <person name="Mercati F."/>
            <person name="Riccardi P."/>
            <person name="McKain M.R."/>
            <person name="Kakrana A."/>
            <person name="Tang H."/>
            <person name="Ray J."/>
            <person name="Groenendijk J."/>
            <person name="Arikit S."/>
            <person name="Mathioni S.M."/>
            <person name="Nakano M."/>
            <person name="Shan H."/>
            <person name="Telgmann-Rauber A."/>
            <person name="Kanno A."/>
            <person name="Yue Z."/>
            <person name="Chen H."/>
            <person name="Li W."/>
            <person name="Chen Y."/>
            <person name="Xu X."/>
            <person name="Zhang Y."/>
            <person name="Luo S."/>
            <person name="Chen H."/>
            <person name="Gao J."/>
            <person name="Mao Z."/>
            <person name="Pires J.C."/>
            <person name="Luo M."/>
            <person name="Kudrna D."/>
            <person name="Wing R.A."/>
            <person name="Meyers B.C."/>
            <person name="Yi K."/>
            <person name="Kong H."/>
            <person name="Lavrijsen P."/>
            <person name="Sunseri F."/>
            <person name="Falavigna A."/>
            <person name="Ye Y."/>
            <person name="Leebens-Mack J.H."/>
            <person name="Chen G."/>
        </authorList>
    </citation>
    <scope>NUCLEOTIDE SEQUENCE [LARGE SCALE GENOMIC DNA]</scope>
    <source>
        <strain evidence="2">cv. DH0086</strain>
    </source>
</reference>
<name>A0A5P1ETI9_ASPOF</name>
<evidence type="ECO:0000313" key="2">
    <source>
        <dbReference type="Proteomes" id="UP000243459"/>
    </source>
</evidence>
<dbReference type="AlphaFoldDB" id="A0A5P1ETI9"/>
<proteinExistence type="predicted"/>
<organism evidence="1 2">
    <name type="scientific">Asparagus officinalis</name>
    <name type="common">Garden asparagus</name>
    <dbReference type="NCBI Taxonomy" id="4686"/>
    <lineage>
        <taxon>Eukaryota</taxon>
        <taxon>Viridiplantae</taxon>
        <taxon>Streptophyta</taxon>
        <taxon>Embryophyta</taxon>
        <taxon>Tracheophyta</taxon>
        <taxon>Spermatophyta</taxon>
        <taxon>Magnoliopsida</taxon>
        <taxon>Liliopsida</taxon>
        <taxon>Asparagales</taxon>
        <taxon>Asparagaceae</taxon>
        <taxon>Asparagoideae</taxon>
        <taxon>Asparagus</taxon>
    </lineage>
</organism>
<protein>
    <submittedName>
        <fullName evidence="1">Uncharacterized protein</fullName>
    </submittedName>
</protein>
<dbReference type="EMBL" id="CM007385">
    <property type="protein sequence ID" value="ONK68039.1"/>
    <property type="molecule type" value="Genomic_DNA"/>
</dbReference>
<sequence>MLNSNWRIGRFKKLDPDGLTGQVIKPDPVLDPFKLAHRHLPPFRSTRTETLIKISGERERAAAWSRFRKAFSEQ</sequence>
<dbReference type="Gramene" id="ONK68039">
    <property type="protein sequence ID" value="ONK68039"/>
    <property type="gene ID" value="A4U43_C05F6650"/>
</dbReference>
<evidence type="ECO:0000313" key="1">
    <source>
        <dbReference type="EMBL" id="ONK68039.1"/>
    </source>
</evidence>
<keyword evidence="2" id="KW-1185">Reference proteome</keyword>
<gene>
    <name evidence="1" type="ORF">A4U43_C05F6650</name>
</gene>
<accession>A0A5P1ETI9</accession>
<dbReference type="Proteomes" id="UP000243459">
    <property type="component" value="Chromosome 5"/>
</dbReference>